<evidence type="ECO:0000256" key="3">
    <source>
        <dbReference type="SAM" id="Phobius"/>
    </source>
</evidence>
<keyword evidence="3" id="KW-0812">Transmembrane</keyword>
<dbReference type="Proteomes" id="UP000475117">
    <property type="component" value="Chromosome"/>
</dbReference>
<evidence type="ECO:0000313" key="4">
    <source>
        <dbReference type="EMBL" id="QQL43848.1"/>
    </source>
</evidence>
<evidence type="ECO:0008006" key="6">
    <source>
        <dbReference type="Google" id="ProtNLM"/>
    </source>
</evidence>
<evidence type="ECO:0000256" key="2">
    <source>
        <dbReference type="SAM" id="MobiDB-lite"/>
    </source>
</evidence>
<sequence length="235" mass="26273">MSTPNPTAPSSTTDGHLPLGSSRSEKNTSSLPKDPVFTEETSKGTVKSSQKAAVDENFGEQLHEAQEQLLELRHKQKELERHQSELEELRVRQEKFTKGRVEITEKINRCMTRLDRETYQARKRLEQLEHAKKSFNRHLDLIEGLTPEKWSRSQLRDELLKATSALEDAEQDHDEVIARLALGKPEDKSATGTASSSPLANGSFEAWLKAGFAFTLPLIVAALVYVVITTLLPGA</sequence>
<organism evidence="4 5">
    <name type="scientific">Sulfuriroseicoccus oceanibius</name>
    <dbReference type="NCBI Taxonomy" id="2707525"/>
    <lineage>
        <taxon>Bacteria</taxon>
        <taxon>Pseudomonadati</taxon>
        <taxon>Verrucomicrobiota</taxon>
        <taxon>Verrucomicrobiia</taxon>
        <taxon>Verrucomicrobiales</taxon>
        <taxon>Verrucomicrobiaceae</taxon>
        <taxon>Sulfuriroseicoccus</taxon>
    </lineage>
</organism>
<name>A0A6B3L710_9BACT</name>
<feature type="region of interest" description="Disordered" evidence="2">
    <location>
        <begin position="1"/>
        <end position="54"/>
    </location>
</feature>
<dbReference type="Gene3D" id="1.20.58.60">
    <property type="match status" value="1"/>
</dbReference>
<dbReference type="RefSeq" id="WP_164361856.1">
    <property type="nucleotide sequence ID" value="NZ_CP066776.1"/>
</dbReference>
<evidence type="ECO:0000313" key="5">
    <source>
        <dbReference type="Proteomes" id="UP000475117"/>
    </source>
</evidence>
<dbReference type="KEGG" id="soa:G3M56_008045"/>
<keyword evidence="3" id="KW-1133">Transmembrane helix</keyword>
<gene>
    <name evidence="4" type="ORF">G3M56_008045</name>
</gene>
<accession>A0A6B3L710</accession>
<dbReference type="AlphaFoldDB" id="A0A6B3L710"/>
<proteinExistence type="predicted"/>
<feature type="coiled-coil region" evidence="1">
    <location>
        <begin position="62"/>
        <end position="179"/>
    </location>
</feature>
<feature type="transmembrane region" description="Helical" evidence="3">
    <location>
        <begin position="206"/>
        <end position="232"/>
    </location>
</feature>
<protein>
    <recommendedName>
        <fullName evidence="6">Transmembrane protein</fullName>
    </recommendedName>
</protein>
<dbReference type="EMBL" id="CP066776">
    <property type="protein sequence ID" value="QQL43848.1"/>
    <property type="molecule type" value="Genomic_DNA"/>
</dbReference>
<reference evidence="4 5" key="1">
    <citation type="submission" date="2020-12" db="EMBL/GenBank/DDBJ databases">
        <title>Sulforoseuscoccus oceanibium gen. nov., sp. nov., a representative of the phylum Verrucomicrobia with special cytoplasmic membrane, and proposal of Sulforoseuscoccusaceae fam. nov.</title>
        <authorList>
            <person name="Xi F."/>
        </authorList>
    </citation>
    <scope>NUCLEOTIDE SEQUENCE [LARGE SCALE GENOMIC DNA]</scope>
    <source>
        <strain evidence="4 5">T37</strain>
    </source>
</reference>
<keyword evidence="5" id="KW-1185">Reference proteome</keyword>
<evidence type="ECO:0000256" key="1">
    <source>
        <dbReference type="SAM" id="Coils"/>
    </source>
</evidence>
<keyword evidence="3" id="KW-0472">Membrane</keyword>
<feature type="compositionally biased region" description="Low complexity" evidence="2">
    <location>
        <begin position="1"/>
        <end position="13"/>
    </location>
</feature>
<keyword evidence="1" id="KW-0175">Coiled coil</keyword>